<name>A0A645H9N9_9ZZZZ</name>
<dbReference type="EMBL" id="VSSQ01089521">
    <property type="protein sequence ID" value="MPN35731.1"/>
    <property type="molecule type" value="Genomic_DNA"/>
</dbReference>
<proteinExistence type="predicted"/>
<protein>
    <submittedName>
        <fullName evidence="1">Uncharacterized protein</fullName>
    </submittedName>
</protein>
<dbReference type="AlphaFoldDB" id="A0A645H9N9"/>
<reference evidence="1" key="1">
    <citation type="submission" date="2019-08" db="EMBL/GenBank/DDBJ databases">
        <authorList>
            <person name="Kucharzyk K."/>
            <person name="Murdoch R.W."/>
            <person name="Higgins S."/>
            <person name="Loffler F."/>
        </authorList>
    </citation>
    <scope>NUCLEOTIDE SEQUENCE</scope>
</reference>
<sequence length="83" mass="9419">MLDQDVLGIGQHVHQMRDRCALVARDVVHAGLQQRLGHCQDAFTVEYLAGTQTELLDLFDKRAFCHRKILHRARVGTGVYDFG</sequence>
<comment type="caution">
    <text evidence="1">The sequence shown here is derived from an EMBL/GenBank/DDBJ whole genome shotgun (WGS) entry which is preliminary data.</text>
</comment>
<organism evidence="1">
    <name type="scientific">bioreactor metagenome</name>
    <dbReference type="NCBI Taxonomy" id="1076179"/>
    <lineage>
        <taxon>unclassified sequences</taxon>
        <taxon>metagenomes</taxon>
        <taxon>ecological metagenomes</taxon>
    </lineage>
</organism>
<gene>
    <name evidence="1" type="ORF">SDC9_183230</name>
</gene>
<accession>A0A645H9N9</accession>
<evidence type="ECO:0000313" key="1">
    <source>
        <dbReference type="EMBL" id="MPN35731.1"/>
    </source>
</evidence>